<reference evidence="2" key="2">
    <citation type="journal article" date="2024" name="Plant">
        <title>Genomic evolution and insights into agronomic trait innovations of Sesamum species.</title>
        <authorList>
            <person name="Miao H."/>
            <person name="Wang L."/>
            <person name="Qu L."/>
            <person name="Liu H."/>
            <person name="Sun Y."/>
            <person name="Le M."/>
            <person name="Wang Q."/>
            <person name="Wei S."/>
            <person name="Zheng Y."/>
            <person name="Lin W."/>
            <person name="Duan Y."/>
            <person name="Cao H."/>
            <person name="Xiong S."/>
            <person name="Wang X."/>
            <person name="Wei L."/>
            <person name="Li C."/>
            <person name="Ma Q."/>
            <person name="Ju M."/>
            <person name="Zhao R."/>
            <person name="Li G."/>
            <person name="Mu C."/>
            <person name="Tian Q."/>
            <person name="Mei H."/>
            <person name="Zhang T."/>
            <person name="Gao T."/>
            <person name="Zhang H."/>
        </authorList>
    </citation>
    <scope>NUCLEOTIDE SEQUENCE</scope>
    <source>
        <strain evidence="2">G02</strain>
    </source>
</reference>
<name>A0AAW2R1B3_SESRA</name>
<dbReference type="AlphaFoldDB" id="A0AAW2R1B3"/>
<feature type="region of interest" description="Disordered" evidence="1">
    <location>
        <begin position="1"/>
        <end position="21"/>
    </location>
</feature>
<evidence type="ECO:0000256" key="1">
    <source>
        <dbReference type="SAM" id="MobiDB-lite"/>
    </source>
</evidence>
<protein>
    <submittedName>
        <fullName evidence="2">Uncharacterized protein</fullName>
    </submittedName>
</protein>
<reference evidence="2" key="1">
    <citation type="submission" date="2020-06" db="EMBL/GenBank/DDBJ databases">
        <authorList>
            <person name="Li T."/>
            <person name="Hu X."/>
            <person name="Zhang T."/>
            <person name="Song X."/>
            <person name="Zhang H."/>
            <person name="Dai N."/>
            <person name="Sheng W."/>
            <person name="Hou X."/>
            <person name="Wei L."/>
        </authorList>
    </citation>
    <scope>NUCLEOTIDE SEQUENCE</scope>
    <source>
        <strain evidence="2">G02</strain>
        <tissue evidence="2">Leaf</tissue>
    </source>
</reference>
<organism evidence="2">
    <name type="scientific">Sesamum radiatum</name>
    <name type="common">Black benniseed</name>
    <dbReference type="NCBI Taxonomy" id="300843"/>
    <lineage>
        <taxon>Eukaryota</taxon>
        <taxon>Viridiplantae</taxon>
        <taxon>Streptophyta</taxon>
        <taxon>Embryophyta</taxon>
        <taxon>Tracheophyta</taxon>
        <taxon>Spermatophyta</taxon>
        <taxon>Magnoliopsida</taxon>
        <taxon>eudicotyledons</taxon>
        <taxon>Gunneridae</taxon>
        <taxon>Pentapetalae</taxon>
        <taxon>asterids</taxon>
        <taxon>lamiids</taxon>
        <taxon>Lamiales</taxon>
        <taxon>Pedaliaceae</taxon>
        <taxon>Sesamum</taxon>
    </lineage>
</organism>
<accession>A0AAW2R1B3</accession>
<evidence type="ECO:0000313" key="2">
    <source>
        <dbReference type="EMBL" id="KAL0373867.1"/>
    </source>
</evidence>
<comment type="caution">
    <text evidence="2">The sequence shown here is derived from an EMBL/GenBank/DDBJ whole genome shotgun (WGS) entry which is preliminary data.</text>
</comment>
<gene>
    <name evidence="2" type="ORF">Sradi_3302400</name>
</gene>
<sequence length="53" mass="5788">MEQAPHASRTQAGALDLEGARSTQLEDQLCLELRWACPEAGPQAGLGWASYRF</sequence>
<dbReference type="EMBL" id="JACGWJ010000014">
    <property type="protein sequence ID" value="KAL0373867.1"/>
    <property type="molecule type" value="Genomic_DNA"/>
</dbReference>
<proteinExistence type="predicted"/>